<dbReference type="Proteomes" id="UP000266841">
    <property type="component" value="Unassembled WGS sequence"/>
</dbReference>
<evidence type="ECO:0000313" key="2">
    <source>
        <dbReference type="EMBL" id="EJK67155.1"/>
    </source>
</evidence>
<protein>
    <submittedName>
        <fullName evidence="2">Uncharacterized protein</fullName>
    </submittedName>
</protein>
<organism evidence="2 3">
    <name type="scientific">Thalassiosira oceanica</name>
    <name type="common">Marine diatom</name>
    <dbReference type="NCBI Taxonomy" id="159749"/>
    <lineage>
        <taxon>Eukaryota</taxon>
        <taxon>Sar</taxon>
        <taxon>Stramenopiles</taxon>
        <taxon>Ochrophyta</taxon>
        <taxon>Bacillariophyta</taxon>
        <taxon>Coscinodiscophyceae</taxon>
        <taxon>Thalassiosirophycidae</taxon>
        <taxon>Thalassiosirales</taxon>
        <taxon>Thalassiosiraceae</taxon>
        <taxon>Thalassiosira</taxon>
    </lineage>
</organism>
<gene>
    <name evidence="2" type="ORF">THAOC_11850</name>
</gene>
<accession>K0SP94</accession>
<sequence>MADIVKEEESRRDKIFARGIDESTGKHICVQCSNLLDPGTAPQYLFLRRGGGALSRTTYRGTGGDVPTVCCPECIDQIAKAKVDKIYSISTSNGGGGGGGCSACGCGADVAARPADAAQTSPPGAESPPGAGADTAGPAGRAGASGAGGGALRLAEGPGPAGRPARDAGRDAAGRSGSVALSLGPSAVSHPSRRPPPPTPHTPHRSTQMTWL</sequence>
<feature type="region of interest" description="Disordered" evidence="1">
    <location>
        <begin position="115"/>
        <end position="212"/>
    </location>
</feature>
<feature type="non-terminal residue" evidence="2">
    <location>
        <position position="212"/>
    </location>
</feature>
<name>K0SP94_THAOC</name>
<keyword evidence="3" id="KW-1185">Reference proteome</keyword>
<reference evidence="2 3" key="1">
    <citation type="journal article" date="2012" name="Genome Biol.">
        <title>Genome and low-iron response of an oceanic diatom adapted to chronic iron limitation.</title>
        <authorList>
            <person name="Lommer M."/>
            <person name="Specht M."/>
            <person name="Roy A.S."/>
            <person name="Kraemer L."/>
            <person name="Andreson R."/>
            <person name="Gutowska M.A."/>
            <person name="Wolf J."/>
            <person name="Bergner S.V."/>
            <person name="Schilhabel M.B."/>
            <person name="Klostermeier U.C."/>
            <person name="Beiko R.G."/>
            <person name="Rosenstiel P."/>
            <person name="Hippler M."/>
            <person name="Laroche J."/>
        </authorList>
    </citation>
    <scope>NUCLEOTIDE SEQUENCE [LARGE SCALE GENOMIC DNA]</scope>
    <source>
        <strain evidence="2 3">CCMP1005</strain>
    </source>
</reference>
<feature type="compositionally biased region" description="Basic and acidic residues" evidence="1">
    <location>
        <begin position="164"/>
        <end position="173"/>
    </location>
</feature>
<evidence type="ECO:0000256" key="1">
    <source>
        <dbReference type="SAM" id="MobiDB-lite"/>
    </source>
</evidence>
<proteinExistence type="predicted"/>
<evidence type="ECO:0000313" key="3">
    <source>
        <dbReference type="Proteomes" id="UP000266841"/>
    </source>
</evidence>
<comment type="caution">
    <text evidence="2">The sequence shown here is derived from an EMBL/GenBank/DDBJ whole genome shotgun (WGS) entry which is preliminary data.</text>
</comment>
<dbReference type="AlphaFoldDB" id="K0SP94"/>
<dbReference type="EMBL" id="AGNL01013595">
    <property type="protein sequence ID" value="EJK67155.1"/>
    <property type="molecule type" value="Genomic_DNA"/>
</dbReference>
<feature type="compositionally biased region" description="Low complexity" evidence="1">
    <location>
        <begin position="115"/>
        <end position="142"/>
    </location>
</feature>